<feature type="region of interest" description="Disordered" evidence="1">
    <location>
        <begin position="1"/>
        <end position="70"/>
    </location>
</feature>
<feature type="compositionally biased region" description="Acidic residues" evidence="1">
    <location>
        <begin position="39"/>
        <end position="50"/>
    </location>
</feature>
<feature type="compositionally biased region" description="Acidic residues" evidence="1">
    <location>
        <begin position="14"/>
        <end position="25"/>
    </location>
</feature>
<keyword evidence="3" id="KW-1185">Reference proteome</keyword>
<accession>A0ABW4TSU2</accession>
<dbReference type="Proteomes" id="UP001597351">
    <property type="component" value="Unassembled WGS sequence"/>
</dbReference>
<evidence type="ECO:0000313" key="2">
    <source>
        <dbReference type="EMBL" id="MFD1948518.1"/>
    </source>
</evidence>
<evidence type="ECO:0000256" key="1">
    <source>
        <dbReference type="SAM" id="MobiDB-lite"/>
    </source>
</evidence>
<protein>
    <recommendedName>
        <fullName evidence="4">Transcription termination/antitermination protein NusG</fullName>
    </recommendedName>
</protein>
<evidence type="ECO:0008006" key="4">
    <source>
        <dbReference type="Google" id="ProtNLM"/>
    </source>
</evidence>
<gene>
    <name evidence="2" type="ORF">ACFSDE_17070</name>
</gene>
<feature type="compositionally biased region" description="Acidic residues" evidence="1">
    <location>
        <begin position="60"/>
        <end position="70"/>
    </location>
</feature>
<reference evidence="3" key="1">
    <citation type="journal article" date="2019" name="Int. J. Syst. Evol. Microbiol.">
        <title>The Global Catalogue of Microorganisms (GCM) 10K type strain sequencing project: providing services to taxonomists for standard genome sequencing and annotation.</title>
        <authorList>
            <consortium name="The Broad Institute Genomics Platform"/>
            <consortium name="The Broad Institute Genome Sequencing Center for Infectious Disease"/>
            <person name="Wu L."/>
            <person name="Ma J."/>
        </authorList>
    </citation>
    <scope>NUCLEOTIDE SEQUENCE [LARGE SCALE GENOMIC DNA]</scope>
    <source>
        <strain evidence="3">CGMCC 1.12477</strain>
    </source>
</reference>
<dbReference type="RefSeq" id="WP_343920649.1">
    <property type="nucleotide sequence ID" value="NZ_BAAAJT010000002.1"/>
</dbReference>
<evidence type="ECO:0000313" key="3">
    <source>
        <dbReference type="Proteomes" id="UP001597351"/>
    </source>
</evidence>
<proteinExistence type="predicted"/>
<name>A0ABW4TSU2_9ACTN</name>
<sequence>MSESESETSQTDADGADGIDDEQLPEDLQPGEDNPLAEAPDEEELPDDLDVLGGKGAEQDHEDAEDAGES</sequence>
<comment type="caution">
    <text evidence="2">The sequence shown here is derived from an EMBL/GenBank/DDBJ whole genome shotgun (WGS) entry which is preliminary data.</text>
</comment>
<dbReference type="EMBL" id="JBHUGD010000003">
    <property type="protein sequence ID" value="MFD1948518.1"/>
    <property type="molecule type" value="Genomic_DNA"/>
</dbReference>
<organism evidence="2 3">
    <name type="scientific">Nocardioides aestuarii</name>
    <dbReference type="NCBI Taxonomy" id="252231"/>
    <lineage>
        <taxon>Bacteria</taxon>
        <taxon>Bacillati</taxon>
        <taxon>Actinomycetota</taxon>
        <taxon>Actinomycetes</taxon>
        <taxon>Propionibacteriales</taxon>
        <taxon>Nocardioidaceae</taxon>
        <taxon>Nocardioides</taxon>
    </lineage>
</organism>